<name>M2PI20_CERS8</name>
<dbReference type="OrthoDB" id="2322499at2759"/>
<dbReference type="Proteomes" id="UP000016930">
    <property type="component" value="Unassembled WGS sequence"/>
</dbReference>
<dbReference type="HOGENOM" id="CLU_1399326_0_0_1"/>
<protein>
    <submittedName>
        <fullName evidence="1">Uncharacterized protein</fullName>
    </submittedName>
</protein>
<gene>
    <name evidence="1" type="ORF">CERSUDRAFT_115701</name>
</gene>
<accession>M2PI20</accession>
<organism evidence="1 2">
    <name type="scientific">Ceriporiopsis subvermispora (strain B)</name>
    <name type="common">White-rot fungus</name>
    <name type="synonym">Gelatoporia subvermispora</name>
    <dbReference type="NCBI Taxonomy" id="914234"/>
    <lineage>
        <taxon>Eukaryota</taxon>
        <taxon>Fungi</taxon>
        <taxon>Dikarya</taxon>
        <taxon>Basidiomycota</taxon>
        <taxon>Agaricomycotina</taxon>
        <taxon>Agaricomycetes</taxon>
        <taxon>Polyporales</taxon>
        <taxon>Gelatoporiaceae</taxon>
        <taxon>Gelatoporia</taxon>
    </lineage>
</organism>
<dbReference type="AlphaFoldDB" id="M2PI20"/>
<sequence length="195" mass="22478">MRERVVQIMHQQRATRLRAERKLVLTQRYHALKHFVKTWRGLGPTTPASELLPKAIDFAMMPELIPIMDAPSHKTVSVYSFENSGINLPKLQQRWEEGIKERLQPFLSDTESAEDEEMLLPPEDMLTLATAVFACRFCEPGKRLLWWPNLKAHPCLRKCGQPQSEYEQSMIEIAGVHPIRIEDGLSKDILKASYL</sequence>
<reference evidence="1 2" key="1">
    <citation type="journal article" date="2012" name="Proc. Natl. Acad. Sci. U.S.A.">
        <title>Comparative genomics of Ceriporiopsis subvermispora and Phanerochaete chrysosporium provide insight into selective ligninolysis.</title>
        <authorList>
            <person name="Fernandez-Fueyo E."/>
            <person name="Ruiz-Duenas F.J."/>
            <person name="Ferreira P."/>
            <person name="Floudas D."/>
            <person name="Hibbett D.S."/>
            <person name="Canessa P."/>
            <person name="Larrondo L.F."/>
            <person name="James T.Y."/>
            <person name="Seelenfreund D."/>
            <person name="Lobos S."/>
            <person name="Polanco R."/>
            <person name="Tello M."/>
            <person name="Honda Y."/>
            <person name="Watanabe T."/>
            <person name="Watanabe T."/>
            <person name="Ryu J.S."/>
            <person name="Kubicek C.P."/>
            <person name="Schmoll M."/>
            <person name="Gaskell J."/>
            <person name="Hammel K.E."/>
            <person name="St John F.J."/>
            <person name="Vanden Wymelenberg A."/>
            <person name="Sabat G."/>
            <person name="Splinter BonDurant S."/>
            <person name="Syed K."/>
            <person name="Yadav J.S."/>
            <person name="Doddapaneni H."/>
            <person name="Subramanian V."/>
            <person name="Lavin J.L."/>
            <person name="Oguiza J.A."/>
            <person name="Perez G."/>
            <person name="Pisabarro A.G."/>
            <person name="Ramirez L."/>
            <person name="Santoyo F."/>
            <person name="Master E."/>
            <person name="Coutinho P.M."/>
            <person name="Henrissat B."/>
            <person name="Lombard V."/>
            <person name="Magnuson J.K."/>
            <person name="Kuees U."/>
            <person name="Hori C."/>
            <person name="Igarashi K."/>
            <person name="Samejima M."/>
            <person name="Held B.W."/>
            <person name="Barry K.W."/>
            <person name="LaButti K.M."/>
            <person name="Lapidus A."/>
            <person name="Lindquist E.A."/>
            <person name="Lucas S.M."/>
            <person name="Riley R."/>
            <person name="Salamov A.A."/>
            <person name="Hoffmeister D."/>
            <person name="Schwenk D."/>
            <person name="Hadar Y."/>
            <person name="Yarden O."/>
            <person name="de Vries R.P."/>
            <person name="Wiebenga A."/>
            <person name="Stenlid J."/>
            <person name="Eastwood D."/>
            <person name="Grigoriev I.V."/>
            <person name="Berka R.M."/>
            <person name="Blanchette R.A."/>
            <person name="Kersten P."/>
            <person name="Martinez A.T."/>
            <person name="Vicuna R."/>
            <person name="Cullen D."/>
        </authorList>
    </citation>
    <scope>NUCLEOTIDE SEQUENCE [LARGE SCALE GENOMIC DNA]</scope>
    <source>
        <strain evidence="1 2">B</strain>
    </source>
</reference>
<dbReference type="EMBL" id="KB445799">
    <property type="protein sequence ID" value="EMD35754.1"/>
    <property type="molecule type" value="Genomic_DNA"/>
</dbReference>
<proteinExistence type="predicted"/>
<feature type="non-terminal residue" evidence="1">
    <location>
        <position position="195"/>
    </location>
</feature>
<keyword evidence="2" id="KW-1185">Reference proteome</keyword>
<evidence type="ECO:0000313" key="1">
    <source>
        <dbReference type="EMBL" id="EMD35754.1"/>
    </source>
</evidence>
<evidence type="ECO:0000313" key="2">
    <source>
        <dbReference type="Proteomes" id="UP000016930"/>
    </source>
</evidence>